<evidence type="ECO:0000313" key="1">
    <source>
        <dbReference type="EMBL" id="GFN81316.1"/>
    </source>
</evidence>
<protein>
    <recommendedName>
        <fullName evidence="3">Reverse transcriptase zinc-binding domain-containing protein</fullName>
    </recommendedName>
</protein>
<accession>A0AAV3YEL8</accession>
<organism evidence="1 2">
    <name type="scientific">Plakobranchus ocellatus</name>
    <dbReference type="NCBI Taxonomy" id="259542"/>
    <lineage>
        <taxon>Eukaryota</taxon>
        <taxon>Metazoa</taxon>
        <taxon>Spiralia</taxon>
        <taxon>Lophotrochozoa</taxon>
        <taxon>Mollusca</taxon>
        <taxon>Gastropoda</taxon>
        <taxon>Heterobranchia</taxon>
        <taxon>Euthyneura</taxon>
        <taxon>Panpulmonata</taxon>
        <taxon>Sacoglossa</taxon>
        <taxon>Placobranchoidea</taxon>
        <taxon>Plakobranchidae</taxon>
        <taxon>Plakobranchus</taxon>
    </lineage>
</organism>
<evidence type="ECO:0000313" key="2">
    <source>
        <dbReference type="Proteomes" id="UP000735302"/>
    </source>
</evidence>
<evidence type="ECO:0008006" key="3">
    <source>
        <dbReference type="Google" id="ProtNLM"/>
    </source>
</evidence>
<dbReference type="EMBL" id="BLXT01000921">
    <property type="protein sequence ID" value="GFN81316.1"/>
    <property type="molecule type" value="Genomic_DNA"/>
</dbReference>
<dbReference type="Proteomes" id="UP000735302">
    <property type="component" value="Unassembled WGS sequence"/>
</dbReference>
<dbReference type="AlphaFoldDB" id="A0AAV3YEL8"/>
<name>A0AAV3YEL8_9GAST</name>
<keyword evidence="2" id="KW-1185">Reference proteome</keyword>
<proteinExistence type="predicted"/>
<sequence length="85" mass="9939">MWDRETKGIFFRELVPKIGPSKIKFTQQLEPLNRFRMGSTRYKHLDRECGYCREKVITEHILYQCPGWPSPEIACATYAASTKLA</sequence>
<comment type="caution">
    <text evidence="1">The sequence shown here is derived from an EMBL/GenBank/DDBJ whole genome shotgun (WGS) entry which is preliminary data.</text>
</comment>
<reference evidence="1 2" key="1">
    <citation type="journal article" date="2021" name="Elife">
        <title>Chloroplast acquisition without the gene transfer in kleptoplastic sea slugs, Plakobranchus ocellatus.</title>
        <authorList>
            <person name="Maeda T."/>
            <person name="Takahashi S."/>
            <person name="Yoshida T."/>
            <person name="Shimamura S."/>
            <person name="Takaki Y."/>
            <person name="Nagai Y."/>
            <person name="Toyoda A."/>
            <person name="Suzuki Y."/>
            <person name="Arimoto A."/>
            <person name="Ishii H."/>
            <person name="Satoh N."/>
            <person name="Nishiyama T."/>
            <person name="Hasebe M."/>
            <person name="Maruyama T."/>
            <person name="Minagawa J."/>
            <person name="Obokata J."/>
            <person name="Shigenobu S."/>
        </authorList>
    </citation>
    <scope>NUCLEOTIDE SEQUENCE [LARGE SCALE GENOMIC DNA]</scope>
</reference>
<gene>
    <name evidence="1" type="ORF">PoB_000782200</name>
</gene>